<proteinExistence type="predicted"/>
<organism evidence="1 2">
    <name type="scientific">Symbiodinium pilosum</name>
    <name type="common">Dinoflagellate</name>
    <dbReference type="NCBI Taxonomy" id="2952"/>
    <lineage>
        <taxon>Eukaryota</taxon>
        <taxon>Sar</taxon>
        <taxon>Alveolata</taxon>
        <taxon>Dinophyceae</taxon>
        <taxon>Suessiales</taxon>
        <taxon>Symbiodiniaceae</taxon>
        <taxon>Symbiodinium</taxon>
    </lineage>
</organism>
<evidence type="ECO:0000313" key="2">
    <source>
        <dbReference type="Proteomes" id="UP000649617"/>
    </source>
</evidence>
<protein>
    <submittedName>
        <fullName evidence="1">CYN protein</fullName>
    </submittedName>
</protein>
<feature type="non-terminal residue" evidence="1">
    <location>
        <position position="106"/>
    </location>
</feature>
<dbReference type="OrthoDB" id="418242at2759"/>
<sequence>AAKLVESFAGPLKITQVVLTLVEGLDLQMLLRSADPGVLAGALLLGLETSSMYCVLASSFGIPINLVIEEVTSCILKYLKEVVRQVISPLQCSEAERNKKGPSDGG</sequence>
<evidence type="ECO:0000313" key="1">
    <source>
        <dbReference type="EMBL" id="CAE7489496.1"/>
    </source>
</evidence>
<reference evidence="1" key="1">
    <citation type="submission" date="2021-02" db="EMBL/GenBank/DDBJ databases">
        <authorList>
            <person name="Dougan E. K."/>
            <person name="Rhodes N."/>
            <person name="Thang M."/>
            <person name="Chan C."/>
        </authorList>
    </citation>
    <scope>NUCLEOTIDE SEQUENCE</scope>
</reference>
<name>A0A812SPX1_SYMPI</name>
<gene>
    <name evidence="1" type="primary">CYN</name>
    <name evidence="1" type="ORF">SPIL2461_LOCUS12608</name>
</gene>
<dbReference type="Proteomes" id="UP000649617">
    <property type="component" value="Unassembled WGS sequence"/>
</dbReference>
<comment type="caution">
    <text evidence="1">The sequence shown here is derived from an EMBL/GenBank/DDBJ whole genome shotgun (WGS) entry which is preliminary data.</text>
</comment>
<feature type="non-terminal residue" evidence="1">
    <location>
        <position position="1"/>
    </location>
</feature>
<dbReference type="AlphaFoldDB" id="A0A812SPX1"/>
<dbReference type="EMBL" id="CAJNIZ010026136">
    <property type="protein sequence ID" value="CAE7489496.1"/>
    <property type="molecule type" value="Genomic_DNA"/>
</dbReference>
<accession>A0A812SPX1</accession>
<keyword evidence="2" id="KW-1185">Reference proteome</keyword>